<dbReference type="Gene3D" id="1.10.8.1080">
    <property type="match status" value="1"/>
</dbReference>
<comment type="caution">
    <text evidence="2">The sequence shown here is derived from an EMBL/GenBank/DDBJ whole genome shotgun (WGS) entry which is preliminary data.</text>
</comment>
<protein>
    <submittedName>
        <fullName evidence="2">Uncharacterized protein</fullName>
    </submittedName>
</protein>
<dbReference type="GO" id="GO:0030246">
    <property type="term" value="F:carbohydrate binding"/>
    <property type="evidence" value="ECO:0007669"/>
    <property type="project" value="TreeGrafter"/>
</dbReference>
<organism evidence="2 3">
    <name type="scientific">Owenia fusiformis</name>
    <name type="common">Polychaete worm</name>
    <dbReference type="NCBI Taxonomy" id="6347"/>
    <lineage>
        <taxon>Eukaryota</taxon>
        <taxon>Metazoa</taxon>
        <taxon>Spiralia</taxon>
        <taxon>Lophotrochozoa</taxon>
        <taxon>Annelida</taxon>
        <taxon>Polychaeta</taxon>
        <taxon>Sedentaria</taxon>
        <taxon>Canalipalpata</taxon>
        <taxon>Sabellida</taxon>
        <taxon>Oweniida</taxon>
        <taxon>Oweniidae</taxon>
        <taxon>Owenia</taxon>
    </lineage>
</organism>
<evidence type="ECO:0000313" key="2">
    <source>
        <dbReference type="EMBL" id="CAH1773385.1"/>
    </source>
</evidence>
<dbReference type="GO" id="GO:0042593">
    <property type="term" value="P:glucose homeostasis"/>
    <property type="evidence" value="ECO:0007669"/>
    <property type="project" value="TreeGrafter"/>
</dbReference>
<dbReference type="InterPro" id="IPR054017">
    <property type="entry name" value="GKRP_SIS_2"/>
</dbReference>
<dbReference type="InterPro" id="IPR001347">
    <property type="entry name" value="SIS_dom"/>
</dbReference>
<dbReference type="InterPro" id="IPR046348">
    <property type="entry name" value="SIS_dom_sf"/>
</dbReference>
<dbReference type="GO" id="GO:0009750">
    <property type="term" value="P:response to fructose"/>
    <property type="evidence" value="ECO:0007669"/>
    <property type="project" value="TreeGrafter"/>
</dbReference>
<sequence>MKYITEGSNNITLDIDVADSKSIVGKLAACDNEIFTGWGDHGGLLDNIHIAETIDEIANKAIGFIFKDPETSLVVMSGCGTSGRLAFMAARSFNEKLRGAGITDCFRYIIAGKDKALFTSQEAYEDDPHHGIDALKEICAGKQNVLYIGITCGLSAPFVAGQLDYCMDNPNRFIPVLMGFNPIEMARDIPIRNWDKTFLDVARRLETLSKAGDGYILNPVVGPEPISGSSRMKSGTTTKILLETIFAQCFSKLILKQKCSSKSVLNCYETIRKATYKQSEKIGSIVAMSGEGLKHGGHIYYLGMGSLGIVGMIDASECPPTFGATLDDIRGFINNGFEAFGNEEGDITHMGRHFRISFRNFEQDISPNLSNKDTVIVLQTQDNQVPNLKTGNAKTILINYKDYTKPNNTQVSQPHDWPKASITLNMDLPWDECEELIGADLLSMCWMSLVEISSKWICNAISTGAHIMIGKIYQNIMIDVKVSNQKLYHRAISIIQKLVGSSETEAENALICSVFKCDDPSARLRDTTVEERIAIATPMDRVVPVALLKAALKCSIQDAEKLLDDNPVVRTAIENCLMK</sequence>
<dbReference type="AlphaFoldDB" id="A0A8J1Y0B3"/>
<dbReference type="SUPFAM" id="SSF53697">
    <property type="entry name" value="SIS domain"/>
    <property type="match status" value="3"/>
</dbReference>
<dbReference type="GO" id="GO:0005654">
    <property type="term" value="C:nucleoplasm"/>
    <property type="evidence" value="ECO:0007669"/>
    <property type="project" value="TreeGrafter"/>
</dbReference>
<dbReference type="GO" id="GO:0004857">
    <property type="term" value="F:enzyme inhibitor activity"/>
    <property type="evidence" value="ECO:0007669"/>
    <property type="project" value="TreeGrafter"/>
</dbReference>
<name>A0A8J1Y0B3_OWEFU</name>
<keyword evidence="3" id="KW-1185">Reference proteome</keyword>
<accession>A0A8J1Y0B3</accession>
<dbReference type="Proteomes" id="UP000749559">
    <property type="component" value="Unassembled WGS sequence"/>
</dbReference>
<evidence type="ECO:0000256" key="1">
    <source>
        <dbReference type="ARBA" id="ARBA00023277"/>
    </source>
</evidence>
<dbReference type="Pfam" id="PF22645">
    <property type="entry name" value="GKRP_SIS_N"/>
    <property type="match status" value="1"/>
</dbReference>
<dbReference type="GO" id="GO:1901135">
    <property type="term" value="P:carbohydrate derivative metabolic process"/>
    <property type="evidence" value="ECO:0007669"/>
    <property type="project" value="InterPro"/>
</dbReference>
<dbReference type="PANTHER" id="PTHR10088">
    <property type="entry name" value="GLUCOKINASE REGULATORY PROTEIN"/>
    <property type="match status" value="1"/>
</dbReference>
<dbReference type="PROSITE" id="PS01272">
    <property type="entry name" value="GCKR"/>
    <property type="match status" value="1"/>
</dbReference>
<dbReference type="Pfam" id="PF22198">
    <property type="entry name" value="GKRP_SIS_2"/>
    <property type="match status" value="1"/>
</dbReference>
<dbReference type="OrthoDB" id="311172at2759"/>
<dbReference type="PROSITE" id="PS51464">
    <property type="entry name" value="SIS"/>
    <property type="match status" value="1"/>
</dbReference>
<dbReference type="InterPro" id="IPR040190">
    <property type="entry name" value="MURQ/GCKR"/>
</dbReference>
<dbReference type="Gene3D" id="3.40.50.12620">
    <property type="match status" value="1"/>
</dbReference>
<keyword evidence="1" id="KW-0119">Carbohydrate metabolism</keyword>
<dbReference type="InterPro" id="IPR005486">
    <property type="entry name" value="Glucokinase_regulatory_CS"/>
</dbReference>
<dbReference type="PANTHER" id="PTHR10088:SF4">
    <property type="entry name" value="GLUCOKINASE REGULATORY PROTEIN"/>
    <property type="match status" value="1"/>
</dbReference>
<proteinExistence type="predicted"/>
<dbReference type="Pfam" id="PF20741">
    <property type="entry name" value="GKRP-like_C"/>
    <property type="match status" value="1"/>
</dbReference>
<evidence type="ECO:0000313" key="3">
    <source>
        <dbReference type="Proteomes" id="UP000749559"/>
    </source>
</evidence>
<dbReference type="Gene3D" id="3.40.50.10490">
    <property type="entry name" value="Glucose-6-phosphate isomerase like protein, domain 1"/>
    <property type="match status" value="2"/>
</dbReference>
<dbReference type="GO" id="GO:0019899">
    <property type="term" value="F:enzyme binding"/>
    <property type="evidence" value="ECO:0007669"/>
    <property type="project" value="TreeGrafter"/>
</dbReference>
<gene>
    <name evidence="2" type="ORF">OFUS_LOCUS989</name>
</gene>
<dbReference type="GO" id="GO:0005829">
    <property type="term" value="C:cytosol"/>
    <property type="evidence" value="ECO:0007669"/>
    <property type="project" value="TreeGrafter"/>
</dbReference>
<dbReference type="EMBL" id="CAIIXF020000001">
    <property type="protein sequence ID" value="CAH1773385.1"/>
    <property type="molecule type" value="Genomic_DNA"/>
</dbReference>
<dbReference type="GO" id="GO:0070095">
    <property type="term" value="F:fructose-6-phosphate binding"/>
    <property type="evidence" value="ECO:0007669"/>
    <property type="project" value="TreeGrafter"/>
</dbReference>
<reference evidence="2" key="1">
    <citation type="submission" date="2022-03" db="EMBL/GenBank/DDBJ databases">
        <authorList>
            <person name="Martin C."/>
        </authorList>
    </citation>
    <scope>NUCLEOTIDE SEQUENCE</scope>
</reference>